<dbReference type="InterPro" id="IPR029069">
    <property type="entry name" value="HotDog_dom_sf"/>
</dbReference>
<evidence type="ECO:0008006" key="3">
    <source>
        <dbReference type="Google" id="ProtNLM"/>
    </source>
</evidence>
<reference evidence="1 2" key="1">
    <citation type="submission" date="2017-07" db="EMBL/GenBank/DDBJ databases">
        <authorList>
            <person name="Sun Z.S."/>
            <person name="Albrecht U."/>
            <person name="Echele G."/>
            <person name="Lee C.C."/>
        </authorList>
    </citation>
    <scope>NUCLEOTIDE SEQUENCE [LARGE SCALE GENOMIC DNA]</scope>
    <source>
        <strain evidence="2">type strain: KCTC 22618</strain>
    </source>
</reference>
<name>A0A238U812_9FLAO</name>
<proteinExistence type="predicted"/>
<dbReference type="AlphaFoldDB" id="A0A238U812"/>
<dbReference type="Pfam" id="PF14539">
    <property type="entry name" value="DUF4442"/>
    <property type="match status" value="1"/>
</dbReference>
<dbReference type="EMBL" id="LT899436">
    <property type="protein sequence ID" value="SNR15329.1"/>
    <property type="molecule type" value="Genomic_DNA"/>
</dbReference>
<gene>
    <name evidence="1" type="ORF">TJEJU_1601</name>
</gene>
<dbReference type="RefSeq" id="WP_095070966.1">
    <property type="nucleotide sequence ID" value="NZ_LT899436.1"/>
</dbReference>
<accession>A0A238U812</accession>
<protein>
    <recommendedName>
        <fullName evidence="3">DUF4442 domain-containing protein</fullName>
    </recommendedName>
</protein>
<dbReference type="OrthoDB" id="9814774at2"/>
<dbReference type="Proteomes" id="UP000215214">
    <property type="component" value="Chromosome TJEJU"/>
</dbReference>
<organism evidence="1 2">
    <name type="scientific">Tenacibaculum jejuense</name>
    <dbReference type="NCBI Taxonomy" id="584609"/>
    <lineage>
        <taxon>Bacteria</taxon>
        <taxon>Pseudomonadati</taxon>
        <taxon>Bacteroidota</taxon>
        <taxon>Flavobacteriia</taxon>
        <taxon>Flavobacteriales</taxon>
        <taxon>Flavobacteriaceae</taxon>
        <taxon>Tenacibaculum</taxon>
    </lineage>
</organism>
<keyword evidence="2" id="KW-1185">Reference proteome</keyword>
<evidence type="ECO:0000313" key="1">
    <source>
        <dbReference type="EMBL" id="SNR15329.1"/>
    </source>
</evidence>
<dbReference type="KEGG" id="tje:TJEJU_1601"/>
<dbReference type="InterPro" id="IPR027961">
    <property type="entry name" value="DUF4442"/>
</dbReference>
<dbReference type="SUPFAM" id="SSF54637">
    <property type="entry name" value="Thioesterase/thiol ester dehydrase-isomerase"/>
    <property type="match status" value="1"/>
</dbReference>
<dbReference type="Gene3D" id="3.10.129.10">
    <property type="entry name" value="Hotdog Thioesterase"/>
    <property type="match status" value="1"/>
</dbReference>
<evidence type="ECO:0000313" key="2">
    <source>
        <dbReference type="Proteomes" id="UP000215214"/>
    </source>
</evidence>
<sequence length="175" mass="20444">MSVYKKIAEVGTKFISKSKLFKHGFNLSPMYRRSTGRIIEVSNDLLHVRAKIRLSYKNRNYVNSIFGGSLFSAVDPIPMVQLINLIGDNYVVWDKSAEVYFKRPAKEDVYADFTFSTEELDQIKQRVLEEKEIEIIKTTLLTDKTNSKVFCEVHKTIYVADKNFYKEKRARKNKK</sequence>